<dbReference type="GeneID" id="39578368"/>
<feature type="chain" id="PRO_5018133609" evidence="2">
    <location>
        <begin position="19"/>
        <end position="219"/>
    </location>
</feature>
<feature type="signal peptide" evidence="2">
    <location>
        <begin position="1"/>
        <end position="18"/>
    </location>
</feature>
<sequence length="219" mass="22425">MKVTQLLALMGAVTVSLAQSLPPAPTASVGCEPHGDHWHCEGPAESGAAAEPSHTHSHSDDDDHEHEHEDDDDHDHESTHPDLPPSPTASVGCEPHGDHWDCEGPVETDSLASASASATGIADDHEHDHDDGHEDDDHESTPHPDLPPSPTASVGCEPHGDHWHCEGPVASATDEGPVASATDDEAAAASSSVVDDDFSGASQVVAGAGVAVLAALLAL</sequence>
<feature type="compositionally biased region" description="Basic and acidic residues" evidence="1">
    <location>
        <begin position="33"/>
        <end position="42"/>
    </location>
</feature>
<dbReference type="Proteomes" id="UP000272025">
    <property type="component" value="Unassembled WGS sequence"/>
</dbReference>
<dbReference type="RefSeq" id="XP_028465865.1">
    <property type="nucleotide sequence ID" value="XM_028609890.1"/>
</dbReference>
<dbReference type="OrthoDB" id="5362269at2759"/>
<evidence type="ECO:0000256" key="1">
    <source>
        <dbReference type="SAM" id="MobiDB-lite"/>
    </source>
</evidence>
<dbReference type="EMBL" id="ML119056">
    <property type="protein sequence ID" value="ROT38059.1"/>
    <property type="molecule type" value="Genomic_DNA"/>
</dbReference>
<feature type="compositionally biased region" description="Basic and acidic residues" evidence="1">
    <location>
        <begin position="53"/>
        <end position="67"/>
    </location>
</feature>
<evidence type="ECO:0000313" key="3">
    <source>
        <dbReference type="EMBL" id="ROT38059.1"/>
    </source>
</evidence>
<dbReference type="PROSITE" id="PS51257">
    <property type="entry name" value="PROKAR_LIPOPROTEIN"/>
    <property type="match status" value="1"/>
</dbReference>
<organism evidence="3 4">
    <name type="scientific">Sodiomyces alkalinus (strain CBS 110278 / VKM F-3762 / F11)</name>
    <name type="common">Alkaliphilic filamentous fungus</name>
    <dbReference type="NCBI Taxonomy" id="1314773"/>
    <lineage>
        <taxon>Eukaryota</taxon>
        <taxon>Fungi</taxon>
        <taxon>Dikarya</taxon>
        <taxon>Ascomycota</taxon>
        <taxon>Pezizomycotina</taxon>
        <taxon>Sordariomycetes</taxon>
        <taxon>Hypocreomycetidae</taxon>
        <taxon>Glomerellales</taxon>
        <taxon>Plectosphaerellaceae</taxon>
        <taxon>Sodiomyces</taxon>
    </lineage>
</organism>
<proteinExistence type="predicted"/>
<keyword evidence="2" id="KW-0732">Signal</keyword>
<gene>
    <name evidence="3" type="ORF">SODALDRAFT_324500</name>
</gene>
<feature type="compositionally biased region" description="Low complexity" evidence="1">
    <location>
        <begin position="43"/>
        <end position="52"/>
    </location>
</feature>
<feature type="compositionally biased region" description="Basic and acidic residues" evidence="1">
    <location>
        <begin position="122"/>
        <end position="132"/>
    </location>
</feature>
<evidence type="ECO:0000313" key="4">
    <source>
        <dbReference type="Proteomes" id="UP000272025"/>
    </source>
</evidence>
<evidence type="ECO:0000256" key="2">
    <source>
        <dbReference type="SAM" id="SignalP"/>
    </source>
</evidence>
<accession>A0A3N2PU81</accession>
<reference evidence="3 4" key="1">
    <citation type="journal article" date="2018" name="Mol. Ecol.">
        <title>The obligate alkalophilic soda-lake fungus Sodiomyces alkalinus has shifted to a protein diet.</title>
        <authorList>
            <person name="Grum-Grzhimaylo A.A."/>
            <person name="Falkoski D.L."/>
            <person name="van den Heuvel J."/>
            <person name="Valero-Jimenez C.A."/>
            <person name="Min B."/>
            <person name="Choi I.G."/>
            <person name="Lipzen A."/>
            <person name="Daum C.G."/>
            <person name="Aanen D.K."/>
            <person name="Tsang A."/>
            <person name="Henrissat B."/>
            <person name="Bilanenko E.N."/>
            <person name="de Vries R.P."/>
            <person name="van Kan J.A.L."/>
            <person name="Grigoriev I.V."/>
            <person name="Debets A.J.M."/>
        </authorList>
    </citation>
    <scope>NUCLEOTIDE SEQUENCE [LARGE SCALE GENOMIC DNA]</scope>
    <source>
        <strain evidence="3 4">F11</strain>
    </source>
</reference>
<feature type="region of interest" description="Disordered" evidence="1">
    <location>
        <begin position="24"/>
        <end position="161"/>
    </location>
</feature>
<name>A0A3N2PU81_SODAK</name>
<dbReference type="AlphaFoldDB" id="A0A3N2PU81"/>
<protein>
    <submittedName>
        <fullName evidence="3">Uncharacterized protein</fullName>
    </submittedName>
</protein>
<keyword evidence="4" id="KW-1185">Reference proteome</keyword>
<dbReference type="STRING" id="1314773.A0A3N2PU81"/>